<evidence type="ECO:0000256" key="1">
    <source>
        <dbReference type="ARBA" id="ARBA00022679"/>
    </source>
</evidence>
<keyword evidence="1" id="KW-0808">Transferase</keyword>
<dbReference type="PANTHER" id="PTHR46969:SF1">
    <property type="entry name" value="BIFUNCTIONAL PROTEIN HLDE"/>
    <property type="match status" value="1"/>
</dbReference>
<dbReference type="InterPro" id="IPR002173">
    <property type="entry name" value="Carboh/pur_kinase_PfkB_CS"/>
</dbReference>
<organism evidence="4 5">
    <name type="scientific">Engelhardtia mirabilis</name>
    <dbReference type="NCBI Taxonomy" id="2528011"/>
    <lineage>
        <taxon>Bacteria</taxon>
        <taxon>Pseudomonadati</taxon>
        <taxon>Planctomycetota</taxon>
        <taxon>Planctomycetia</taxon>
        <taxon>Planctomycetia incertae sedis</taxon>
        <taxon>Engelhardtia</taxon>
    </lineage>
</organism>
<feature type="domain" description="Carbohydrate kinase PfkB" evidence="3">
    <location>
        <begin position="36"/>
        <end position="316"/>
    </location>
</feature>
<dbReference type="AlphaFoldDB" id="A0A518BPR1"/>
<dbReference type="PANTHER" id="PTHR46969">
    <property type="entry name" value="BIFUNCTIONAL PROTEIN HLDE"/>
    <property type="match status" value="1"/>
</dbReference>
<keyword evidence="5" id="KW-1185">Reference proteome</keyword>
<evidence type="ECO:0000256" key="2">
    <source>
        <dbReference type="ARBA" id="ARBA00022777"/>
    </source>
</evidence>
<dbReference type="KEGG" id="pbap:Pla133_40380"/>
<dbReference type="InterPro" id="IPR029056">
    <property type="entry name" value="Ribokinase-like"/>
</dbReference>
<evidence type="ECO:0000259" key="3">
    <source>
        <dbReference type="Pfam" id="PF00294"/>
    </source>
</evidence>
<evidence type="ECO:0000313" key="4">
    <source>
        <dbReference type="EMBL" id="QDU68923.1"/>
    </source>
</evidence>
<dbReference type="EMBL" id="CP036287">
    <property type="protein sequence ID" value="QDU68923.1"/>
    <property type="molecule type" value="Genomic_DNA"/>
</dbReference>
<dbReference type="Pfam" id="PF00294">
    <property type="entry name" value="PfkB"/>
    <property type="match status" value="1"/>
</dbReference>
<dbReference type="PROSITE" id="PS00583">
    <property type="entry name" value="PFKB_KINASES_1"/>
    <property type="match status" value="1"/>
</dbReference>
<reference evidence="4 5" key="1">
    <citation type="submission" date="2019-02" db="EMBL/GenBank/DDBJ databases">
        <title>Deep-cultivation of Planctomycetes and their phenomic and genomic characterization uncovers novel biology.</title>
        <authorList>
            <person name="Wiegand S."/>
            <person name="Jogler M."/>
            <person name="Boedeker C."/>
            <person name="Pinto D."/>
            <person name="Vollmers J."/>
            <person name="Rivas-Marin E."/>
            <person name="Kohn T."/>
            <person name="Peeters S.H."/>
            <person name="Heuer A."/>
            <person name="Rast P."/>
            <person name="Oberbeckmann S."/>
            <person name="Bunk B."/>
            <person name="Jeske O."/>
            <person name="Meyerdierks A."/>
            <person name="Storesund J.E."/>
            <person name="Kallscheuer N."/>
            <person name="Luecker S."/>
            <person name="Lage O.M."/>
            <person name="Pohl T."/>
            <person name="Merkel B.J."/>
            <person name="Hornburger P."/>
            <person name="Mueller R.-W."/>
            <person name="Bruemmer F."/>
            <person name="Labrenz M."/>
            <person name="Spormann A.M."/>
            <person name="Op den Camp H."/>
            <person name="Overmann J."/>
            <person name="Amann R."/>
            <person name="Jetten M.S.M."/>
            <person name="Mascher T."/>
            <person name="Medema M.H."/>
            <person name="Devos D.P."/>
            <person name="Kaster A.-K."/>
            <person name="Ovreas L."/>
            <person name="Rohde M."/>
            <person name="Galperin M.Y."/>
            <person name="Jogler C."/>
        </authorList>
    </citation>
    <scope>NUCLEOTIDE SEQUENCE [LARGE SCALE GENOMIC DNA]</scope>
    <source>
        <strain evidence="4 5">Pla133</strain>
    </source>
</reference>
<dbReference type="GO" id="GO:0005829">
    <property type="term" value="C:cytosol"/>
    <property type="evidence" value="ECO:0007669"/>
    <property type="project" value="TreeGrafter"/>
</dbReference>
<dbReference type="GO" id="GO:0033785">
    <property type="term" value="F:heptose 7-phosphate kinase activity"/>
    <property type="evidence" value="ECO:0007669"/>
    <property type="project" value="TreeGrafter"/>
</dbReference>
<evidence type="ECO:0000313" key="5">
    <source>
        <dbReference type="Proteomes" id="UP000316921"/>
    </source>
</evidence>
<dbReference type="Gene3D" id="3.40.1190.20">
    <property type="match status" value="1"/>
</dbReference>
<accession>A0A518BPR1</accession>
<dbReference type="RefSeq" id="WP_145068351.1">
    <property type="nucleotide sequence ID" value="NZ_CP036287.1"/>
</dbReference>
<dbReference type="SUPFAM" id="SSF53613">
    <property type="entry name" value="Ribokinase-like"/>
    <property type="match status" value="1"/>
</dbReference>
<dbReference type="GO" id="GO:0033786">
    <property type="term" value="F:heptose-1-phosphate adenylyltransferase activity"/>
    <property type="evidence" value="ECO:0007669"/>
    <property type="project" value="TreeGrafter"/>
</dbReference>
<keyword evidence="2" id="KW-0418">Kinase</keyword>
<dbReference type="Proteomes" id="UP000316921">
    <property type="component" value="Chromosome"/>
</dbReference>
<proteinExistence type="predicted"/>
<sequence>MSQDLPDLRGLRVGVLGDGIVDHYIEAAPARLSREAPVMVLRHRCEELRPGGAANVARNVVALGARCALFGVVGDDLYGRALQEQLGAIGVDIQGVVAAAGHTTPTKTRVLAGEAHRMPQQVLRIDREPDAAPPPEALTRLAGILERASAGLDALIVSDYGYGGLGPATLDLAGRLAARGVPVVVDPRRRPDLVAGPTALTPNLDELAGFHGCTPEALADPGRLARAGRDVLARSGARWLLATLGNRGMALFGKAGEAWTVAAAGSDDVVDVSGAGDTAAATFALALAAGRDAPWAMALANAAAGLVVMERGTAVCDARALSAALVGAPQAIDARPELIRE</sequence>
<protein>
    <submittedName>
        <fullName evidence="4">Bifunctional protein HldE</fullName>
    </submittedName>
</protein>
<dbReference type="InterPro" id="IPR011611">
    <property type="entry name" value="PfkB_dom"/>
</dbReference>
<gene>
    <name evidence="4" type="primary">hldE_3</name>
    <name evidence="4" type="ORF">Pla133_40380</name>
</gene>
<name>A0A518BPR1_9BACT</name>